<organism evidence="2 3">
    <name type="scientific">Marinoscillum furvescens DSM 4134</name>
    <dbReference type="NCBI Taxonomy" id="1122208"/>
    <lineage>
        <taxon>Bacteria</taxon>
        <taxon>Pseudomonadati</taxon>
        <taxon>Bacteroidota</taxon>
        <taxon>Cytophagia</taxon>
        <taxon>Cytophagales</taxon>
        <taxon>Reichenbachiellaceae</taxon>
        <taxon>Marinoscillum</taxon>
    </lineage>
</organism>
<gene>
    <name evidence="2" type="ORF">C7460_11352</name>
</gene>
<comment type="caution">
    <text evidence="2">The sequence shown here is derived from an EMBL/GenBank/DDBJ whole genome shotgun (WGS) entry which is preliminary data.</text>
</comment>
<evidence type="ECO:0000256" key="1">
    <source>
        <dbReference type="SAM" id="SignalP"/>
    </source>
</evidence>
<feature type="chain" id="PRO_5017831404" description="Outer membrane protein with beta-barrel domain" evidence="1">
    <location>
        <begin position="21"/>
        <end position="166"/>
    </location>
</feature>
<accession>A0A3D9L0N6</accession>
<dbReference type="RefSeq" id="WP_115868750.1">
    <property type="nucleotide sequence ID" value="NZ_QREG01000013.1"/>
</dbReference>
<evidence type="ECO:0000313" key="3">
    <source>
        <dbReference type="Proteomes" id="UP000256779"/>
    </source>
</evidence>
<feature type="signal peptide" evidence="1">
    <location>
        <begin position="1"/>
        <end position="20"/>
    </location>
</feature>
<evidence type="ECO:0008006" key="4">
    <source>
        <dbReference type="Google" id="ProtNLM"/>
    </source>
</evidence>
<name>A0A3D9L0N6_MARFU</name>
<protein>
    <recommendedName>
        <fullName evidence="4">Outer membrane protein with beta-barrel domain</fullName>
    </recommendedName>
</protein>
<dbReference type="AlphaFoldDB" id="A0A3D9L0N6"/>
<evidence type="ECO:0000313" key="2">
    <source>
        <dbReference type="EMBL" id="RED97004.1"/>
    </source>
</evidence>
<reference evidence="2 3" key="1">
    <citation type="submission" date="2018-07" db="EMBL/GenBank/DDBJ databases">
        <title>Genomic Encyclopedia of Type Strains, Phase IV (KMG-IV): sequencing the most valuable type-strain genomes for metagenomic binning, comparative biology and taxonomic classification.</title>
        <authorList>
            <person name="Goeker M."/>
        </authorList>
    </citation>
    <scope>NUCLEOTIDE SEQUENCE [LARGE SCALE GENOMIC DNA]</scope>
    <source>
        <strain evidence="2 3">DSM 4134</strain>
    </source>
</reference>
<dbReference type="EMBL" id="QREG01000013">
    <property type="protein sequence ID" value="RED97004.1"/>
    <property type="molecule type" value="Genomic_DNA"/>
</dbReference>
<proteinExistence type="predicted"/>
<dbReference type="Proteomes" id="UP000256779">
    <property type="component" value="Unassembled WGS sequence"/>
</dbReference>
<keyword evidence="3" id="KW-1185">Reference proteome</keyword>
<keyword evidence="1" id="KW-0732">Signal</keyword>
<sequence>MKTVISLFALMMIASTYIQAQGFQATTYIERTHVSPKVGTAVGYEFNQTQIEVGGFFQQSTVELQAEAGRPLTSEMNFIGAYFAYPLLNKGIASLKLNVRTGVSNGENFSITPSILANVKPLRNISLGAGVGTRSLRPTFMASIRFHLNPGNRGGSFLAINTTNSQ</sequence>